<accession>A0ABU1D3M2</accession>
<organism evidence="2 3">
    <name type="scientific">Yanghanlia caeni</name>
    <dbReference type="NCBI Taxonomy" id="3064283"/>
    <lineage>
        <taxon>Bacteria</taxon>
        <taxon>Pseudomonadati</taxon>
        <taxon>Pseudomonadota</taxon>
        <taxon>Betaproteobacteria</taxon>
        <taxon>Burkholderiales</taxon>
        <taxon>Alcaligenaceae</taxon>
        <taxon>Yanghanlia</taxon>
    </lineage>
</organism>
<comment type="caution">
    <text evidence="2">The sequence shown here is derived from an EMBL/GenBank/DDBJ whole genome shotgun (WGS) entry which is preliminary data.</text>
</comment>
<name>A0ABU1D3M2_9BURK</name>
<dbReference type="PANTHER" id="PTHR46230:SF7">
    <property type="entry name" value="BOLA-LIKE PROTEIN 1"/>
    <property type="match status" value="1"/>
</dbReference>
<gene>
    <name evidence="2" type="ORF">Q8947_03285</name>
</gene>
<protein>
    <submittedName>
        <fullName evidence="2">BolA family protein</fullName>
    </submittedName>
</protein>
<dbReference type="Gene3D" id="3.30.300.90">
    <property type="entry name" value="BolA-like"/>
    <property type="match status" value="1"/>
</dbReference>
<dbReference type="PIRSF" id="PIRSF003113">
    <property type="entry name" value="BolA"/>
    <property type="match status" value="1"/>
</dbReference>
<dbReference type="InterPro" id="IPR002634">
    <property type="entry name" value="BolA"/>
</dbReference>
<evidence type="ECO:0000256" key="1">
    <source>
        <dbReference type="RuleBase" id="RU003860"/>
    </source>
</evidence>
<dbReference type="PANTHER" id="PTHR46230">
    <property type="match status" value="1"/>
</dbReference>
<dbReference type="Proteomes" id="UP001232156">
    <property type="component" value="Unassembled WGS sequence"/>
</dbReference>
<reference evidence="2 3" key="1">
    <citation type="submission" date="2023-08" db="EMBL/GenBank/DDBJ databases">
        <title>Alcaligenaceae gen. nov., a novel taxon isolated from the sludge of Yixing Pesticide Factory.</title>
        <authorList>
            <person name="Ruan L."/>
        </authorList>
    </citation>
    <scope>NUCLEOTIDE SEQUENCE [LARGE SCALE GENOMIC DNA]</scope>
    <source>
        <strain evidence="2 3">LG-2</strain>
    </source>
</reference>
<dbReference type="RefSeq" id="WP_165277595.1">
    <property type="nucleotide sequence ID" value="NZ_JAUZQE010000005.1"/>
</dbReference>
<evidence type="ECO:0000313" key="2">
    <source>
        <dbReference type="EMBL" id="MDR4125007.1"/>
    </source>
</evidence>
<dbReference type="SUPFAM" id="SSF82657">
    <property type="entry name" value="BolA-like"/>
    <property type="match status" value="1"/>
</dbReference>
<proteinExistence type="inferred from homology"/>
<dbReference type="Pfam" id="PF01722">
    <property type="entry name" value="BolA"/>
    <property type="match status" value="1"/>
</dbReference>
<evidence type="ECO:0000313" key="3">
    <source>
        <dbReference type="Proteomes" id="UP001232156"/>
    </source>
</evidence>
<sequence>MTTERIDLIRERLAALEPVDLEIIDESHLHVGHAGARDGAGHYRVRIVSPRFEGLRPVASHRLVYDLVRDLMPHPIHALAIDARAAK</sequence>
<comment type="similarity">
    <text evidence="1">Belongs to the BolA/IbaG family.</text>
</comment>
<keyword evidence="3" id="KW-1185">Reference proteome</keyword>
<dbReference type="InterPro" id="IPR036065">
    <property type="entry name" value="BolA-like_sf"/>
</dbReference>
<dbReference type="EMBL" id="JAUZQE010000005">
    <property type="protein sequence ID" value="MDR4125007.1"/>
    <property type="molecule type" value="Genomic_DNA"/>
</dbReference>